<dbReference type="InterPro" id="IPR000747">
    <property type="entry name" value="HD_engrailed"/>
</dbReference>
<feature type="region of interest" description="Disordered" evidence="9">
    <location>
        <begin position="94"/>
        <end position="120"/>
    </location>
</feature>
<feature type="compositionally biased region" description="Low complexity" evidence="9">
    <location>
        <begin position="30"/>
        <end position="44"/>
    </location>
</feature>
<dbReference type="InterPro" id="IPR001356">
    <property type="entry name" value="HD"/>
</dbReference>
<dbReference type="EMBL" id="LIAE01010152">
    <property type="protein sequence ID" value="PAV66161.1"/>
    <property type="molecule type" value="Genomic_DNA"/>
</dbReference>
<dbReference type="SUPFAM" id="SSF46689">
    <property type="entry name" value="Homeodomain-like"/>
    <property type="match status" value="1"/>
</dbReference>
<evidence type="ECO:0000256" key="7">
    <source>
        <dbReference type="PROSITE-ProRule" id="PRU00108"/>
    </source>
</evidence>
<keyword evidence="6 7" id="KW-0539">Nucleus</keyword>
<feature type="region of interest" description="Disordered" evidence="9">
    <location>
        <begin position="49"/>
        <end position="71"/>
    </location>
</feature>
<dbReference type="GO" id="GO:0000978">
    <property type="term" value="F:RNA polymerase II cis-regulatory region sequence-specific DNA binding"/>
    <property type="evidence" value="ECO:0007669"/>
    <property type="project" value="TreeGrafter"/>
</dbReference>
<dbReference type="OrthoDB" id="6159439at2759"/>
<evidence type="ECO:0000256" key="3">
    <source>
        <dbReference type="ARBA" id="ARBA00022473"/>
    </source>
</evidence>
<dbReference type="PANTHER" id="PTHR24341:SF6">
    <property type="entry name" value="HOMEOBOX PROTEIN INVECTED"/>
    <property type="match status" value="1"/>
</dbReference>
<accession>A0A2A2JWT0</accession>
<keyword evidence="3" id="KW-0217">Developmental protein</keyword>
<dbReference type="Proteomes" id="UP000218231">
    <property type="component" value="Unassembled WGS sequence"/>
</dbReference>
<dbReference type="AlphaFoldDB" id="A0A2A2JWT0"/>
<sequence length="198" mass="22304">MHATTLKFSIESILDPNFGNKECPYKDLTPVSSNSSATSSFPSPSSVSLNCESFSSPSNPSLPSGSSSSSPLLLENRSILPAWVYCTRYSDRPSAGPRCRKPRKREAVARMNSDNEKRPRTAFTPSQLERMRKEFLENRYLTEKRRQELAHELGLNESQIKIFFQNKRAKLKKTTGAVMNSSLSVQQLFAQSIYNCQL</sequence>
<dbReference type="GO" id="GO:0000981">
    <property type="term" value="F:DNA-binding transcription factor activity, RNA polymerase II-specific"/>
    <property type="evidence" value="ECO:0007669"/>
    <property type="project" value="TreeGrafter"/>
</dbReference>
<dbReference type="GO" id="GO:0009653">
    <property type="term" value="P:anatomical structure morphogenesis"/>
    <property type="evidence" value="ECO:0007669"/>
    <property type="project" value="UniProtKB-ARBA"/>
</dbReference>
<dbReference type="FunFam" id="1.10.10.60:FF:000189">
    <property type="entry name" value="Homeobox protein engrailed-like"/>
    <property type="match status" value="1"/>
</dbReference>
<organism evidence="11 12">
    <name type="scientific">Diploscapter pachys</name>
    <dbReference type="NCBI Taxonomy" id="2018661"/>
    <lineage>
        <taxon>Eukaryota</taxon>
        <taxon>Metazoa</taxon>
        <taxon>Ecdysozoa</taxon>
        <taxon>Nematoda</taxon>
        <taxon>Chromadorea</taxon>
        <taxon>Rhabditida</taxon>
        <taxon>Rhabditina</taxon>
        <taxon>Rhabditomorpha</taxon>
        <taxon>Rhabditoidea</taxon>
        <taxon>Rhabditidae</taxon>
        <taxon>Diploscapter</taxon>
    </lineage>
</organism>
<dbReference type="SMART" id="SM00389">
    <property type="entry name" value="HOX"/>
    <property type="match status" value="1"/>
</dbReference>
<feature type="domain" description="Homeobox" evidence="10">
    <location>
        <begin position="114"/>
        <end position="174"/>
    </location>
</feature>
<dbReference type="PANTHER" id="PTHR24341">
    <property type="entry name" value="HOMEOBOX PROTEIN ENGRAILED"/>
    <property type="match status" value="1"/>
</dbReference>
<feature type="DNA-binding region" description="Homeobox" evidence="7">
    <location>
        <begin position="116"/>
        <end position="175"/>
    </location>
</feature>
<dbReference type="Pfam" id="PF00046">
    <property type="entry name" value="Homeodomain"/>
    <property type="match status" value="1"/>
</dbReference>
<dbReference type="GO" id="GO:0005634">
    <property type="term" value="C:nucleus"/>
    <property type="evidence" value="ECO:0007669"/>
    <property type="project" value="UniProtKB-SubCell"/>
</dbReference>
<comment type="caution">
    <text evidence="11">The sequence shown here is derived from an EMBL/GenBank/DDBJ whole genome shotgun (WGS) entry which is preliminary data.</text>
</comment>
<evidence type="ECO:0000256" key="5">
    <source>
        <dbReference type="ARBA" id="ARBA00023155"/>
    </source>
</evidence>
<dbReference type="InterPro" id="IPR050720">
    <property type="entry name" value="Engrailed_Homeobox_TFs"/>
</dbReference>
<feature type="compositionally biased region" description="Basic and acidic residues" evidence="9">
    <location>
        <begin position="105"/>
        <end position="119"/>
    </location>
</feature>
<dbReference type="GO" id="GO:0030182">
    <property type="term" value="P:neuron differentiation"/>
    <property type="evidence" value="ECO:0007669"/>
    <property type="project" value="TreeGrafter"/>
</dbReference>
<proteinExistence type="inferred from homology"/>
<dbReference type="InterPro" id="IPR020479">
    <property type="entry name" value="HD_metazoa"/>
</dbReference>
<dbReference type="PRINTS" id="PR00031">
    <property type="entry name" value="HTHREPRESSR"/>
</dbReference>
<evidence type="ECO:0000256" key="6">
    <source>
        <dbReference type="ARBA" id="ARBA00023242"/>
    </source>
</evidence>
<dbReference type="PROSITE" id="PS50071">
    <property type="entry name" value="HOMEOBOX_2"/>
    <property type="match status" value="1"/>
</dbReference>
<comment type="similarity">
    <text evidence="2">Belongs to the engrailed homeobox family.</text>
</comment>
<evidence type="ECO:0000259" key="10">
    <source>
        <dbReference type="PROSITE" id="PS50071"/>
    </source>
</evidence>
<evidence type="ECO:0000256" key="8">
    <source>
        <dbReference type="RuleBase" id="RU000682"/>
    </source>
</evidence>
<gene>
    <name evidence="11" type="ORF">WR25_20964</name>
</gene>
<name>A0A2A2JWT0_9BILA</name>
<evidence type="ECO:0000313" key="12">
    <source>
        <dbReference type="Proteomes" id="UP000218231"/>
    </source>
</evidence>
<dbReference type="InterPro" id="IPR009057">
    <property type="entry name" value="Homeodomain-like_sf"/>
</dbReference>
<dbReference type="CDD" id="cd00086">
    <property type="entry name" value="homeodomain"/>
    <property type="match status" value="1"/>
</dbReference>
<dbReference type="Gene3D" id="1.10.10.60">
    <property type="entry name" value="Homeodomain-like"/>
    <property type="match status" value="1"/>
</dbReference>
<keyword evidence="5 7" id="KW-0371">Homeobox</keyword>
<evidence type="ECO:0000256" key="2">
    <source>
        <dbReference type="ARBA" id="ARBA00010896"/>
    </source>
</evidence>
<keyword evidence="4 7" id="KW-0238">DNA-binding</keyword>
<comment type="subcellular location">
    <subcellularLocation>
        <location evidence="1 7 8">Nucleus</location>
    </subcellularLocation>
</comment>
<protein>
    <recommendedName>
        <fullName evidence="10">Homeobox domain-containing protein</fullName>
    </recommendedName>
</protein>
<dbReference type="STRING" id="2018661.A0A2A2JWT0"/>
<evidence type="ECO:0000256" key="4">
    <source>
        <dbReference type="ARBA" id="ARBA00023125"/>
    </source>
</evidence>
<dbReference type="PRINTS" id="PR00024">
    <property type="entry name" value="HOMEOBOX"/>
</dbReference>
<keyword evidence="12" id="KW-1185">Reference proteome</keyword>
<dbReference type="InterPro" id="IPR000047">
    <property type="entry name" value="HTH_motif"/>
</dbReference>
<dbReference type="PRINTS" id="PR00026">
    <property type="entry name" value="ENGRAILED"/>
</dbReference>
<reference evidence="11 12" key="1">
    <citation type="journal article" date="2017" name="Curr. Biol.">
        <title>Genome architecture and evolution of a unichromosomal asexual nematode.</title>
        <authorList>
            <person name="Fradin H."/>
            <person name="Zegar C."/>
            <person name="Gutwein M."/>
            <person name="Lucas J."/>
            <person name="Kovtun M."/>
            <person name="Corcoran D."/>
            <person name="Baugh L.R."/>
            <person name="Kiontke K."/>
            <person name="Gunsalus K."/>
            <person name="Fitch D.H."/>
            <person name="Piano F."/>
        </authorList>
    </citation>
    <scope>NUCLEOTIDE SEQUENCE [LARGE SCALE GENOMIC DNA]</scope>
    <source>
        <strain evidence="11">PF1309</strain>
    </source>
</reference>
<evidence type="ECO:0000256" key="9">
    <source>
        <dbReference type="SAM" id="MobiDB-lite"/>
    </source>
</evidence>
<evidence type="ECO:0000256" key="1">
    <source>
        <dbReference type="ARBA" id="ARBA00004123"/>
    </source>
</evidence>
<feature type="region of interest" description="Disordered" evidence="9">
    <location>
        <begin position="25"/>
        <end position="44"/>
    </location>
</feature>
<evidence type="ECO:0000313" key="11">
    <source>
        <dbReference type="EMBL" id="PAV66161.1"/>
    </source>
</evidence>